<evidence type="ECO:0000313" key="2">
    <source>
        <dbReference type="EMBL" id="MBI6121455.1"/>
    </source>
</evidence>
<name>A0ABS0TK68_9FLAO</name>
<organism evidence="2 3">
    <name type="scientific">Salegentibacter maritimus</name>
    <dbReference type="NCBI Taxonomy" id="2794347"/>
    <lineage>
        <taxon>Bacteria</taxon>
        <taxon>Pseudomonadati</taxon>
        <taxon>Bacteroidota</taxon>
        <taxon>Flavobacteriia</taxon>
        <taxon>Flavobacteriales</taxon>
        <taxon>Flavobacteriaceae</taxon>
        <taxon>Salegentibacter</taxon>
    </lineage>
</organism>
<keyword evidence="1" id="KW-0732">Signal</keyword>
<feature type="chain" id="PRO_5046111591" evidence="1">
    <location>
        <begin position="19"/>
        <end position="141"/>
    </location>
</feature>
<accession>A0ABS0TK68</accession>
<proteinExistence type="predicted"/>
<sequence length="141" mass="16534">MKKILALTILLFTLQSFSQENSDCDEQTLPYWAYEINSRIEGENPTLRKAFKEIQLTETEIEPKSGFITLRLNISKTGNLCDIETFQIDENYKSTEFNNGQLVKKLEQIATGLTNWKRDKDYKTYNLIRLKIKDGRIEQIF</sequence>
<evidence type="ECO:0000256" key="1">
    <source>
        <dbReference type="SAM" id="SignalP"/>
    </source>
</evidence>
<dbReference type="RefSeq" id="WP_198639540.1">
    <property type="nucleotide sequence ID" value="NZ_JAEHNY010000021.1"/>
</dbReference>
<reference evidence="2 3" key="1">
    <citation type="submission" date="2020-12" db="EMBL/GenBank/DDBJ databases">
        <title>Salegentibacter orientalis sp. nov., isolated from costal sediment.</title>
        <authorList>
            <person name="Lian F.-B."/>
        </authorList>
    </citation>
    <scope>NUCLEOTIDE SEQUENCE [LARGE SCALE GENOMIC DNA]</scope>
    <source>
        <strain evidence="2 3">F60176</strain>
    </source>
</reference>
<protein>
    <submittedName>
        <fullName evidence="2">Uncharacterized protein</fullName>
    </submittedName>
</protein>
<dbReference type="EMBL" id="JAEHNY010000021">
    <property type="protein sequence ID" value="MBI6121455.1"/>
    <property type="molecule type" value="Genomic_DNA"/>
</dbReference>
<keyword evidence="3" id="KW-1185">Reference proteome</keyword>
<feature type="signal peptide" evidence="1">
    <location>
        <begin position="1"/>
        <end position="18"/>
    </location>
</feature>
<comment type="caution">
    <text evidence="2">The sequence shown here is derived from an EMBL/GenBank/DDBJ whole genome shotgun (WGS) entry which is preliminary data.</text>
</comment>
<dbReference type="Proteomes" id="UP000635665">
    <property type="component" value="Unassembled WGS sequence"/>
</dbReference>
<evidence type="ECO:0000313" key="3">
    <source>
        <dbReference type="Proteomes" id="UP000635665"/>
    </source>
</evidence>
<gene>
    <name evidence="2" type="ORF">I6U50_15650</name>
</gene>